<dbReference type="EMBL" id="MT144830">
    <property type="protein sequence ID" value="QJI00126.1"/>
    <property type="molecule type" value="Genomic_DNA"/>
</dbReference>
<gene>
    <name evidence="1" type="ORF">TM448B01831_0007</name>
</gene>
<accession>A0A6M3XV46</accession>
<sequence>MKTTDYVIDIVYSLLGSITVPKYRNTKPTKSTATEYIVINTLPINAQTLQKCYVNVNYHVKDIDGGTSTGLIPDNIKLAAGTALVMAALEKVSTTVFLIDFESQETIREEQLGEHYSNLKFSLKNINT</sequence>
<name>A0A6M3XV46_9ZZZZ</name>
<protein>
    <submittedName>
        <fullName evidence="1">Uncharacterized protein</fullName>
    </submittedName>
</protein>
<organism evidence="1">
    <name type="scientific">viral metagenome</name>
    <dbReference type="NCBI Taxonomy" id="1070528"/>
    <lineage>
        <taxon>unclassified sequences</taxon>
        <taxon>metagenomes</taxon>
        <taxon>organismal metagenomes</taxon>
    </lineage>
</organism>
<dbReference type="AlphaFoldDB" id="A0A6M3XV46"/>
<proteinExistence type="predicted"/>
<reference evidence="1" key="1">
    <citation type="submission" date="2020-03" db="EMBL/GenBank/DDBJ databases">
        <title>The deep terrestrial virosphere.</title>
        <authorList>
            <person name="Holmfeldt K."/>
            <person name="Nilsson E."/>
            <person name="Simone D."/>
            <person name="Lopez-Fernandez M."/>
            <person name="Wu X."/>
            <person name="de Brujin I."/>
            <person name="Lundin D."/>
            <person name="Andersson A."/>
            <person name="Bertilsson S."/>
            <person name="Dopson M."/>
        </authorList>
    </citation>
    <scope>NUCLEOTIDE SEQUENCE</scope>
    <source>
        <strain evidence="1">TM448B01831</strain>
    </source>
</reference>
<evidence type="ECO:0000313" key="1">
    <source>
        <dbReference type="EMBL" id="QJI00126.1"/>
    </source>
</evidence>